<feature type="domain" description="DUF4048" evidence="3">
    <location>
        <begin position="222"/>
        <end position="433"/>
    </location>
</feature>
<feature type="compositionally biased region" description="Polar residues" evidence="2">
    <location>
        <begin position="42"/>
        <end position="56"/>
    </location>
</feature>
<dbReference type="Pfam" id="PF13257">
    <property type="entry name" value="DUF4048"/>
    <property type="match status" value="1"/>
</dbReference>
<feature type="compositionally biased region" description="Polar residues" evidence="2">
    <location>
        <begin position="436"/>
        <end position="449"/>
    </location>
</feature>
<dbReference type="AlphaFoldDB" id="A0A517L0D1"/>
<feature type="region of interest" description="Disordered" evidence="2">
    <location>
        <begin position="1"/>
        <end position="119"/>
    </location>
</feature>
<feature type="coiled-coil region" evidence="1">
    <location>
        <begin position="125"/>
        <end position="159"/>
    </location>
</feature>
<dbReference type="Proteomes" id="UP000316270">
    <property type="component" value="Chromosome 2"/>
</dbReference>
<feature type="compositionally biased region" description="Polar residues" evidence="2">
    <location>
        <begin position="330"/>
        <end position="340"/>
    </location>
</feature>
<gene>
    <name evidence="4" type="ORF">FKW77_010091</name>
</gene>
<organism evidence="4 5">
    <name type="scientific">Venturia effusa</name>
    <dbReference type="NCBI Taxonomy" id="50376"/>
    <lineage>
        <taxon>Eukaryota</taxon>
        <taxon>Fungi</taxon>
        <taxon>Dikarya</taxon>
        <taxon>Ascomycota</taxon>
        <taxon>Pezizomycotina</taxon>
        <taxon>Dothideomycetes</taxon>
        <taxon>Pleosporomycetidae</taxon>
        <taxon>Venturiales</taxon>
        <taxon>Venturiaceae</taxon>
        <taxon>Venturia</taxon>
    </lineage>
</organism>
<feature type="compositionally biased region" description="Low complexity" evidence="2">
    <location>
        <begin position="57"/>
        <end position="70"/>
    </location>
</feature>
<protein>
    <recommendedName>
        <fullName evidence="3">DUF4048 domain-containing protein</fullName>
    </recommendedName>
</protein>
<feature type="region of interest" description="Disordered" evidence="2">
    <location>
        <begin position="319"/>
        <end position="491"/>
    </location>
</feature>
<feature type="region of interest" description="Disordered" evidence="2">
    <location>
        <begin position="214"/>
        <end position="283"/>
    </location>
</feature>
<sequence>MADQNSESVQAKKSRPESIDISRIMLQSGQNSPRKPPPVERISSSPTTRTSMESVQTSTSTISHSRSSSTADQAYTRQNKRPSLNGFPVQQPNSRPSRPPSWIISPTSPPEDTLSSPEGNFLTVLAGQERRVLELKDELRQAELDLEKLKRHYSVHEVAKKRSDVRKVTQLQSLTASLPTLETAEEDEDGSSEWMQKEMERRKILLQGMRTSNRKVFSGSRHTRTLSLLSPEKGSFSQPLSSPEVEARRSDSISSRPPPLTRSSTTSEISGSPIRPVDLPQMDGTQTKDALMRTGKQMAFDLKDGLMTFFEDIRQATVGDEGGPIRAAPQGQTRQPSRTTRGGRPGQLNRAASAKAGRSKDTSNDTLIDIGGSFWRDHGMGSDAPKLKAATRKASKTMSAKREATPVKADTDDDWDNWGTPIKLADSPGPSDEESANSPQSDTRSTPLTSAGGHDSPARSDHRTLTPRSVTTPISATKRESIPWPSLEKLPSNLKRTASHLMKEWEKTIGPLSPSLERMGSNIEHDSDSGLDYPYPSPRSDSRDCSASPALGGGKSKVKKAD</sequence>
<feature type="compositionally biased region" description="Polar residues" evidence="2">
    <location>
        <begin position="1"/>
        <end position="11"/>
    </location>
</feature>
<keyword evidence="5" id="KW-1185">Reference proteome</keyword>
<keyword evidence="1" id="KW-0175">Coiled coil</keyword>
<dbReference type="OrthoDB" id="4097086at2759"/>
<evidence type="ECO:0000259" key="3">
    <source>
        <dbReference type="Pfam" id="PF13257"/>
    </source>
</evidence>
<evidence type="ECO:0000256" key="1">
    <source>
        <dbReference type="SAM" id="Coils"/>
    </source>
</evidence>
<name>A0A517L0D1_9PEZI</name>
<proteinExistence type="predicted"/>
<accession>A0A517L0D1</accession>
<feature type="region of interest" description="Disordered" evidence="2">
    <location>
        <begin position="510"/>
        <end position="562"/>
    </location>
</feature>
<evidence type="ECO:0000313" key="5">
    <source>
        <dbReference type="Proteomes" id="UP000316270"/>
    </source>
</evidence>
<evidence type="ECO:0000313" key="4">
    <source>
        <dbReference type="EMBL" id="QDS69085.1"/>
    </source>
</evidence>
<evidence type="ECO:0000256" key="2">
    <source>
        <dbReference type="SAM" id="MobiDB-lite"/>
    </source>
</evidence>
<dbReference type="EMBL" id="CP042186">
    <property type="protein sequence ID" value="QDS69085.1"/>
    <property type="molecule type" value="Genomic_DNA"/>
</dbReference>
<reference evidence="4 5" key="1">
    <citation type="submission" date="2019-07" db="EMBL/GenBank/DDBJ databases">
        <title>Finished genome of Venturia effusa.</title>
        <authorList>
            <person name="Young C.A."/>
            <person name="Cox M.P."/>
            <person name="Ganley A.R.D."/>
            <person name="David W.J."/>
        </authorList>
    </citation>
    <scope>NUCLEOTIDE SEQUENCE [LARGE SCALE GENOMIC DNA]</scope>
    <source>
        <strain evidence="5">albino</strain>
    </source>
</reference>
<dbReference type="InterPro" id="IPR025122">
    <property type="entry name" value="DUF4048"/>
</dbReference>
<feature type="compositionally biased region" description="Polar residues" evidence="2">
    <location>
        <begin position="466"/>
        <end position="475"/>
    </location>
</feature>
<feature type="compositionally biased region" description="Low complexity" evidence="2">
    <location>
        <begin position="92"/>
        <end position="106"/>
    </location>
</feature>